<dbReference type="EMBL" id="JAUSVO010000004">
    <property type="protein sequence ID" value="MDQ0438694.1"/>
    <property type="molecule type" value="Genomic_DNA"/>
</dbReference>
<dbReference type="SMART" id="SM01152">
    <property type="entry name" value="DUF167"/>
    <property type="match status" value="1"/>
</dbReference>
<dbReference type="Pfam" id="PF02594">
    <property type="entry name" value="DUF167"/>
    <property type="match status" value="1"/>
</dbReference>
<evidence type="ECO:0000313" key="3">
    <source>
        <dbReference type="EMBL" id="MDQ0438694.1"/>
    </source>
</evidence>
<name>A0ABU0H8Q0_9HYPH</name>
<gene>
    <name evidence="3" type="ORF">QO014_003089</name>
</gene>
<dbReference type="Gene3D" id="3.30.1200.10">
    <property type="entry name" value="YggU-like"/>
    <property type="match status" value="1"/>
</dbReference>
<comment type="caution">
    <text evidence="3">The sequence shown here is derived from an EMBL/GenBank/DDBJ whole genome shotgun (WGS) entry which is preliminary data.</text>
</comment>
<dbReference type="InterPro" id="IPR036591">
    <property type="entry name" value="YggU-like_sf"/>
</dbReference>
<accession>A0ABU0H8Q0</accession>
<dbReference type="InterPro" id="IPR003746">
    <property type="entry name" value="DUF167"/>
</dbReference>
<dbReference type="HAMAP" id="MF_00634">
    <property type="entry name" value="UPF0235"/>
    <property type="match status" value="1"/>
</dbReference>
<comment type="similarity">
    <text evidence="1 2">Belongs to the UPF0235 family.</text>
</comment>
<dbReference type="RefSeq" id="WP_266349591.1">
    <property type="nucleotide sequence ID" value="NZ_JAPKNG010000004.1"/>
</dbReference>
<keyword evidence="4" id="KW-1185">Reference proteome</keyword>
<sequence length="98" mass="10247">MADGALLDVRLTPRGGRDQIDGVGTLSDGRRVALARVRAVPEKGAANAALELLVAKSLDWPRSAVSVVAGHTARLKTVRLVGDAVELARRLEALALKG</sequence>
<evidence type="ECO:0000256" key="2">
    <source>
        <dbReference type="HAMAP-Rule" id="MF_00634"/>
    </source>
</evidence>
<dbReference type="Proteomes" id="UP001241603">
    <property type="component" value="Unassembled WGS sequence"/>
</dbReference>
<proteinExistence type="inferred from homology"/>
<protein>
    <recommendedName>
        <fullName evidence="2">UPF0235 protein QO014_003089</fullName>
    </recommendedName>
</protein>
<evidence type="ECO:0000256" key="1">
    <source>
        <dbReference type="ARBA" id="ARBA00010364"/>
    </source>
</evidence>
<reference evidence="3 4" key="1">
    <citation type="submission" date="2023-07" db="EMBL/GenBank/DDBJ databases">
        <title>Genomic Encyclopedia of Type Strains, Phase IV (KMG-IV): sequencing the most valuable type-strain genomes for metagenomic binning, comparative biology and taxonomic classification.</title>
        <authorList>
            <person name="Goeker M."/>
        </authorList>
    </citation>
    <scope>NUCLEOTIDE SEQUENCE [LARGE SCALE GENOMIC DNA]</scope>
    <source>
        <strain evidence="3 4">B6-8</strain>
    </source>
</reference>
<dbReference type="NCBIfam" id="TIGR00251">
    <property type="entry name" value="DUF167 family protein"/>
    <property type="match status" value="1"/>
</dbReference>
<dbReference type="SUPFAM" id="SSF69786">
    <property type="entry name" value="YggU-like"/>
    <property type="match status" value="1"/>
</dbReference>
<organism evidence="3 4">
    <name type="scientific">Kaistia dalseonensis</name>
    <dbReference type="NCBI Taxonomy" id="410840"/>
    <lineage>
        <taxon>Bacteria</taxon>
        <taxon>Pseudomonadati</taxon>
        <taxon>Pseudomonadota</taxon>
        <taxon>Alphaproteobacteria</taxon>
        <taxon>Hyphomicrobiales</taxon>
        <taxon>Kaistiaceae</taxon>
        <taxon>Kaistia</taxon>
    </lineage>
</organism>
<evidence type="ECO:0000313" key="4">
    <source>
        <dbReference type="Proteomes" id="UP001241603"/>
    </source>
</evidence>